<comment type="caution">
    <text evidence="1">The sequence shown here is derived from an EMBL/GenBank/DDBJ whole genome shotgun (WGS) entry which is preliminary data.</text>
</comment>
<evidence type="ECO:0000313" key="1">
    <source>
        <dbReference type="EMBL" id="KAJ0227318.1"/>
    </source>
</evidence>
<evidence type="ECO:0000313" key="2">
    <source>
        <dbReference type="Proteomes" id="UP000235145"/>
    </source>
</evidence>
<dbReference type="PANTHER" id="PTHR35317">
    <property type="entry name" value="OS04G0629600 PROTEIN"/>
    <property type="match status" value="1"/>
</dbReference>
<proteinExistence type="predicted"/>
<dbReference type="Proteomes" id="UP000235145">
    <property type="component" value="Unassembled WGS sequence"/>
</dbReference>
<dbReference type="Pfam" id="PF14223">
    <property type="entry name" value="Retrotran_gag_2"/>
    <property type="match status" value="1"/>
</dbReference>
<protein>
    <submittedName>
        <fullName evidence="1">Uncharacterized protein</fullName>
    </submittedName>
</protein>
<dbReference type="PANTHER" id="PTHR35317:SF11">
    <property type="entry name" value="CCHC-TYPE DOMAIN-CONTAINING PROTEIN"/>
    <property type="match status" value="1"/>
</dbReference>
<name>A0A9R1WSK2_LACSA</name>
<reference evidence="1 2" key="1">
    <citation type="journal article" date="2017" name="Nat. Commun.">
        <title>Genome assembly with in vitro proximity ligation data and whole-genome triplication in lettuce.</title>
        <authorList>
            <person name="Reyes-Chin-Wo S."/>
            <person name="Wang Z."/>
            <person name="Yang X."/>
            <person name="Kozik A."/>
            <person name="Arikit S."/>
            <person name="Song C."/>
            <person name="Xia L."/>
            <person name="Froenicke L."/>
            <person name="Lavelle D.O."/>
            <person name="Truco M.J."/>
            <person name="Xia R."/>
            <person name="Zhu S."/>
            <person name="Xu C."/>
            <person name="Xu H."/>
            <person name="Xu X."/>
            <person name="Cox K."/>
            <person name="Korf I."/>
            <person name="Meyers B.C."/>
            <person name="Michelmore R.W."/>
        </authorList>
    </citation>
    <scope>NUCLEOTIDE SEQUENCE [LARGE SCALE GENOMIC DNA]</scope>
    <source>
        <strain evidence="2">cv. Salinas</strain>
        <tissue evidence="1">Seedlings</tissue>
    </source>
</reference>
<dbReference type="AlphaFoldDB" id="A0A9R1WSK2"/>
<accession>A0A9R1WSK2</accession>
<keyword evidence="2" id="KW-1185">Reference proteome</keyword>
<sequence>MCLKTRKEVWDYLKEEYERDKRIRGMQALNLIREFEMQRMKELETMKEYSDRLLDIGNKRPVRDYFGIIAKIVTSTRATQVMRHEHVVKGALLGKHQDERKRRKKYVKRPRQHPLLKILSTTRIKLKFRPLKKNYLPFKHCGKMGHPPFRCWKRLDAKCNKRNQVAQEVVICKSNTQKSEEVHKTVGLVSKSITILMSKFDNYGLLKSRGTSIPHEDDIPRFDRGTRDHASFPLPPPIILPNPQVQRLEKFKITQTLLASKHKEGKSVCAHVLG</sequence>
<gene>
    <name evidence="1" type="ORF">LSAT_V11C100009090</name>
</gene>
<dbReference type="EMBL" id="NBSK02000001">
    <property type="protein sequence ID" value="KAJ0227318.1"/>
    <property type="molecule type" value="Genomic_DNA"/>
</dbReference>
<organism evidence="1 2">
    <name type="scientific">Lactuca sativa</name>
    <name type="common">Garden lettuce</name>
    <dbReference type="NCBI Taxonomy" id="4236"/>
    <lineage>
        <taxon>Eukaryota</taxon>
        <taxon>Viridiplantae</taxon>
        <taxon>Streptophyta</taxon>
        <taxon>Embryophyta</taxon>
        <taxon>Tracheophyta</taxon>
        <taxon>Spermatophyta</taxon>
        <taxon>Magnoliopsida</taxon>
        <taxon>eudicotyledons</taxon>
        <taxon>Gunneridae</taxon>
        <taxon>Pentapetalae</taxon>
        <taxon>asterids</taxon>
        <taxon>campanulids</taxon>
        <taxon>Asterales</taxon>
        <taxon>Asteraceae</taxon>
        <taxon>Cichorioideae</taxon>
        <taxon>Cichorieae</taxon>
        <taxon>Lactucinae</taxon>
        <taxon>Lactuca</taxon>
    </lineage>
</organism>